<organism evidence="3 4">
    <name type="scientific">Alteromonas gilva</name>
    <dbReference type="NCBI Taxonomy" id="2987522"/>
    <lineage>
        <taxon>Bacteria</taxon>
        <taxon>Pseudomonadati</taxon>
        <taxon>Pseudomonadota</taxon>
        <taxon>Gammaproteobacteria</taxon>
        <taxon>Alteromonadales</taxon>
        <taxon>Alteromonadaceae</taxon>
        <taxon>Alteromonas/Salinimonas group</taxon>
        <taxon>Alteromonas</taxon>
    </lineage>
</organism>
<dbReference type="Proteomes" id="UP001218788">
    <property type="component" value="Unassembled WGS sequence"/>
</dbReference>
<sequence length="228" mass="24081">MTPIAMVTGGNRGIGLEIVKGLLKLGYKVLLVGRDEDNTEQAAEECIGDVHPIVMDLSSTNAISDGVVQAQAVFGDIDILVNNAGVMFDQDVTELPEQDLQTAFDVHVKAPALLTKTLLPAMIDNNYGRIINVSSGWGSFAEGLEGPPAYAITKAALNALTVKTAAQIPAGKNVTVNAMCPGWVHTRMGGSDAPLSPEEGADTAVWLAGQDKGGPNGLFFRQRKPINW</sequence>
<reference evidence="3 4" key="1">
    <citation type="submission" date="2022-10" db="EMBL/GenBank/DDBJ databases">
        <title>Alteromonas sp. chi3 Genome sequencing.</title>
        <authorList>
            <person name="Park S."/>
        </authorList>
    </citation>
    <scope>NUCLEOTIDE SEQUENCE [LARGE SCALE GENOMIC DNA]</scope>
    <source>
        <strain evidence="4">chi3</strain>
    </source>
</reference>
<comment type="caution">
    <text evidence="3">The sequence shown here is derived from an EMBL/GenBank/DDBJ whole genome shotgun (WGS) entry which is preliminary data.</text>
</comment>
<accession>A0ABT5L1J1</accession>
<keyword evidence="4" id="KW-1185">Reference proteome</keyword>
<dbReference type="InterPro" id="IPR036291">
    <property type="entry name" value="NAD(P)-bd_dom_sf"/>
</dbReference>
<evidence type="ECO:0000256" key="1">
    <source>
        <dbReference type="ARBA" id="ARBA00006484"/>
    </source>
</evidence>
<dbReference type="PANTHER" id="PTHR42879:SF2">
    <property type="entry name" value="3-OXOACYL-[ACYL-CARRIER-PROTEIN] REDUCTASE FABG"/>
    <property type="match status" value="1"/>
</dbReference>
<gene>
    <name evidence="3" type="ORF">OIK42_09085</name>
</gene>
<dbReference type="SUPFAM" id="SSF51735">
    <property type="entry name" value="NAD(P)-binding Rossmann-fold domains"/>
    <property type="match status" value="1"/>
</dbReference>
<dbReference type="InterPro" id="IPR050259">
    <property type="entry name" value="SDR"/>
</dbReference>
<comment type="similarity">
    <text evidence="1 2">Belongs to the short-chain dehydrogenases/reductases (SDR) family.</text>
</comment>
<evidence type="ECO:0000313" key="3">
    <source>
        <dbReference type="EMBL" id="MDC8830913.1"/>
    </source>
</evidence>
<protein>
    <submittedName>
        <fullName evidence="3">SDR family NAD(P)-dependent oxidoreductase</fullName>
    </submittedName>
</protein>
<proteinExistence type="inferred from homology"/>
<dbReference type="InterPro" id="IPR002347">
    <property type="entry name" value="SDR_fam"/>
</dbReference>
<dbReference type="PRINTS" id="PR00080">
    <property type="entry name" value="SDRFAMILY"/>
</dbReference>
<dbReference type="RefSeq" id="WP_273639890.1">
    <property type="nucleotide sequence ID" value="NZ_JAQQXP010000001.1"/>
</dbReference>
<dbReference type="PRINTS" id="PR00081">
    <property type="entry name" value="GDHRDH"/>
</dbReference>
<evidence type="ECO:0000256" key="2">
    <source>
        <dbReference type="RuleBase" id="RU000363"/>
    </source>
</evidence>
<evidence type="ECO:0000313" key="4">
    <source>
        <dbReference type="Proteomes" id="UP001218788"/>
    </source>
</evidence>
<dbReference type="Pfam" id="PF00106">
    <property type="entry name" value="adh_short"/>
    <property type="match status" value="1"/>
</dbReference>
<dbReference type="EMBL" id="JAQQXP010000001">
    <property type="protein sequence ID" value="MDC8830913.1"/>
    <property type="molecule type" value="Genomic_DNA"/>
</dbReference>
<name>A0ABT5L1J1_9ALTE</name>
<dbReference type="PANTHER" id="PTHR42879">
    <property type="entry name" value="3-OXOACYL-(ACYL-CARRIER-PROTEIN) REDUCTASE"/>
    <property type="match status" value="1"/>
</dbReference>
<dbReference type="Gene3D" id="3.40.50.720">
    <property type="entry name" value="NAD(P)-binding Rossmann-like Domain"/>
    <property type="match status" value="1"/>
</dbReference>